<dbReference type="RefSeq" id="WP_130981082.1">
    <property type="nucleotide sequence ID" value="NZ_SISG01000001.1"/>
</dbReference>
<dbReference type="Pfam" id="PF09348">
    <property type="entry name" value="DUF1990"/>
    <property type="match status" value="1"/>
</dbReference>
<evidence type="ECO:0000313" key="2">
    <source>
        <dbReference type="EMBL" id="TBN56972.1"/>
    </source>
</evidence>
<sequence length="155" mass="17006">MTVPAANFPFAGITLSEAPAPPGYRLVSRRTLLTCSFEDALPVLMTWGIKTRAGFRVSSSAPVAVGDVLEVRLGPVREPVRVAWVTSAGFGYETLVGHPLAGEEAFLLETDSLGRLWFVNRSISRPVGAWRLVAWPLRLAQAFFVRRYGRVMESS</sequence>
<dbReference type="InterPro" id="IPR018960">
    <property type="entry name" value="DUF1990"/>
</dbReference>
<dbReference type="AlphaFoldDB" id="A0A4Q9GQ34"/>
<proteinExistence type="predicted"/>
<evidence type="ECO:0000259" key="1">
    <source>
        <dbReference type="Pfam" id="PF09348"/>
    </source>
</evidence>
<feature type="domain" description="DUF1990" evidence="1">
    <location>
        <begin position="15"/>
        <end position="150"/>
    </location>
</feature>
<protein>
    <submittedName>
        <fullName evidence="2">DUF1990 domain-containing protein</fullName>
    </submittedName>
</protein>
<name>A0A4Q9GQ34_9MICO</name>
<comment type="caution">
    <text evidence="2">The sequence shown here is derived from an EMBL/GenBank/DDBJ whole genome shotgun (WGS) entry which is preliminary data.</text>
</comment>
<organism evidence="2 3">
    <name type="scientific">Glaciihabitans arcticus</name>
    <dbReference type="NCBI Taxonomy" id="2668039"/>
    <lineage>
        <taxon>Bacteria</taxon>
        <taxon>Bacillati</taxon>
        <taxon>Actinomycetota</taxon>
        <taxon>Actinomycetes</taxon>
        <taxon>Micrococcales</taxon>
        <taxon>Microbacteriaceae</taxon>
        <taxon>Glaciihabitans</taxon>
    </lineage>
</organism>
<evidence type="ECO:0000313" key="3">
    <source>
        <dbReference type="Proteomes" id="UP000294194"/>
    </source>
</evidence>
<reference evidence="3" key="1">
    <citation type="submission" date="2019-02" db="EMBL/GenBank/DDBJ databases">
        <title>Glaciihabitans arcticus sp. nov., a psychrotolerant bacterium isolated from polar soil.</title>
        <authorList>
            <person name="Dahal R.H."/>
        </authorList>
    </citation>
    <scope>NUCLEOTIDE SEQUENCE [LARGE SCALE GENOMIC DNA]</scope>
    <source>
        <strain evidence="3">RP-3-7</strain>
    </source>
</reference>
<keyword evidence="3" id="KW-1185">Reference proteome</keyword>
<dbReference type="EMBL" id="SISG01000001">
    <property type="protein sequence ID" value="TBN56972.1"/>
    <property type="molecule type" value="Genomic_DNA"/>
</dbReference>
<accession>A0A4Q9GQ34</accession>
<gene>
    <name evidence="2" type="ORF">EYE40_05920</name>
</gene>
<dbReference type="Proteomes" id="UP000294194">
    <property type="component" value="Unassembled WGS sequence"/>
</dbReference>